<dbReference type="SUPFAM" id="SSF52467">
    <property type="entry name" value="DHS-like NAD/FAD-binding domain"/>
    <property type="match status" value="1"/>
</dbReference>
<keyword evidence="2" id="KW-1185">Reference proteome</keyword>
<evidence type="ECO:0000313" key="2">
    <source>
        <dbReference type="Proteomes" id="UP000267081"/>
    </source>
</evidence>
<accession>A0A3R9KK03</accession>
<protein>
    <recommendedName>
        <fullName evidence="3">SIR2-like domain-containing protein</fullName>
    </recommendedName>
</protein>
<organism evidence="1 2">
    <name type="scientific">Amycolatopsis eburnea</name>
    <dbReference type="NCBI Taxonomy" id="2267691"/>
    <lineage>
        <taxon>Bacteria</taxon>
        <taxon>Bacillati</taxon>
        <taxon>Actinomycetota</taxon>
        <taxon>Actinomycetes</taxon>
        <taxon>Pseudonocardiales</taxon>
        <taxon>Pseudonocardiaceae</taxon>
        <taxon>Amycolatopsis</taxon>
    </lineage>
</organism>
<reference evidence="1 2" key="1">
    <citation type="submission" date="2018-12" db="EMBL/GenBank/DDBJ databases">
        <title>Amycolatopsis eburnea sp. nov. actinomycete associate with arbuscular mycorrhiza fungal spore.</title>
        <authorList>
            <person name="Lumyong S."/>
            <person name="Chaiya L."/>
        </authorList>
    </citation>
    <scope>NUCLEOTIDE SEQUENCE [LARGE SCALE GENOMIC DNA]</scope>
    <source>
        <strain evidence="1 2">GLM-1</strain>
    </source>
</reference>
<dbReference type="EMBL" id="RSEC01000048">
    <property type="protein sequence ID" value="RSD16350.1"/>
    <property type="molecule type" value="Genomic_DNA"/>
</dbReference>
<evidence type="ECO:0000313" key="1">
    <source>
        <dbReference type="EMBL" id="RSD16350.1"/>
    </source>
</evidence>
<dbReference type="RefSeq" id="WP_125311232.1">
    <property type="nucleotide sequence ID" value="NZ_RSEC01000048.1"/>
</dbReference>
<dbReference type="InterPro" id="IPR029035">
    <property type="entry name" value="DHS-like_NAD/FAD-binding_dom"/>
</dbReference>
<dbReference type="Gene3D" id="3.40.50.1220">
    <property type="entry name" value="TPP-binding domain"/>
    <property type="match status" value="1"/>
</dbReference>
<evidence type="ECO:0008006" key="3">
    <source>
        <dbReference type="Google" id="ProtNLM"/>
    </source>
</evidence>
<comment type="caution">
    <text evidence="1">The sequence shown here is derived from an EMBL/GenBank/DDBJ whole genome shotgun (WGS) entry which is preliminary data.</text>
</comment>
<gene>
    <name evidence="1" type="ORF">EIY87_22110</name>
</gene>
<dbReference type="Proteomes" id="UP000267081">
    <property type="component" value="Unassembled WGS sequence"/>
</dbReference>
<name>A0A3R9KK03_9PSEU</name>
<dbReference type="Pfam" id="PF13289">
    <property type="entry name" value="SIR2_2"/>
    <property type="match status" value="1"/>
</dbReference>
<dbReference type="OrthoDB" id="5190707at2"/>
<proteinExistence type="predicted"/>
<sequence length="629" mass="68473">MKDLTTTEAVRWLQSDEPTLIVAGAGISMGAPTNAPGVAPFLAGTTTLLEEAAEYVPRDRSYRRRLFPEACYGAIGEAYGTDSHLRIWESLRPEVADQVGAVPAVGHRVIMRLAQRNGWPVLTTNFDCFLETAARALTIDFDLRIPQPWHHELDLISSVGRAIMVKLHGTATEYGTVKATAADLSRCSIILENMRLRPQPRRILIAGYSGRDFDLFPWLTGTMASCEVLWVDRSFAGADGHTHRASTVPGVLTWTGNWNDLAREVAEPSDLAHPAGRPDADIARDFRQAVTDAVDEHVATLLTRRDGRAVAAFTGVLASTGAHRDVAELLARVDDITSRSVRIQTLLWGAHANSSLDRFGTALVIARRARALAWRTLSFYSAGRAAIAVSYAHVANHWLSVLPGGPRARRDQVKKVLALAHVPLVTALYAPLGLWSIIRITGSTGFPPTAQYRFASDYLEHLIRLMALLERLRGKLPTAGSLLDSGWQQIQRNCVRIGYTAGVFNVSKYLSRQQTGVGGPEGTLARALAIGDLLGETLARRDIGSSLAARSRQEPDAAEALREEAVTQLKLALRTALHLGCPSLVLKILLQLKEVGVQCSSPTGVARLIDRTECTAIIRDKARIIAALT</sequence>
<dbReference type="AlphaFoldDB" id="A0A3R9KK03"/>